<accession>A0A1V6S8C7</accession>
<reference evidence="6" key="1">
    <citation type="journal article" date="2017" name="Nat. Microbiol.">
        <title>Global analysis of biosynthetic gene clusters reveals vast potential of secondary metabolite production in Penicillium species.</title>
        <authorList>
            <person name="Nielsen J.C."/>
            <person name="Grijseels S."/>
            <person name="Prigent S."/>
            <person name="Ji B."/>
            <person name="Dainat J."/>
            <person name="Nielsen K.F."/>
            <person name="Frisvad J.C."/>
            <person name="Workman M."/>
            <person name="Nielsen J."/>
        </authorList>
    </citation>
    <scope>NUCLEOTIDE SEQUENCE [LARGE SCALE GENOMIC DNA]</scope>
    <source>
        <strain evidence="6">IBT 14082</strain>
    </source>
</reference>
<dbReference type="InterPro" id="IPR002347">
    <property type="entry name" value="SDR_fam"/>
</dbReference>
<sequence length="265" mass="28047">MSTLESSYLPLQGSTAIVTGGSRGIGAGIAIELGRRGADVILIYSAPSSEHLAQCIAERITSLRHHPIALCIRGDLADCQTPSTIVDTAINWLRANGKGEKIHILVNNAGVELAKTLGDITPRDFASVYDVNVRGTLLMTQAVLPYLATNGRIINLSSVGARAAFANLSVYCSSKAAIEGLTRCWAAELGHNGTTVNAVSPGPVQSQMLDNIPQELVESQKKATPIEHRVGTTEEVADIVAWLASKESRWVTGQTISASGGWAVY</sequence>
<evidence type="ECO:0000256" key="3">
    <source>
        <dbReference type="ARBA" id="ARBA00023002"/>
    </source>
</evidence>
<dbReference type="InterPro" id="IPR057326">
    <property type="entry name" value="KR_dom"/>
</dbReference>
<dbReference type="OrthoDB" id="47007at2759"/>
<evidence type="ECO:0000256" key="2">
    <source>
        <dbReference type="ARBA" id="ARBA00022857"/>
    </source>
</evidence>
<feature type="domain" description="Ketoreductase" evidence="4">
    <location>
        <begin position="14"/>
        <end position="202"/>
    </location>
</feature>
<dbReference type="EMBL" id="MLQL01000093">
    <property type="protein sequence ID" value="OQE10108.1"/>
    <property type="molecule type" value="Genomic_DNA"/>
</dbReference>
<comment type="similarity">
    <text evidence="1">Belongs to the short-chain dehydrogenases/reductases (SDR) family.</text>
</comment>
<dbReference type="InterPro" id="IPR036291">
    <property type="entry name" value="NAD(P)-bd_dom_sf"/>
</dbReference>
<dbReference type="PANTHER" id="PTHR48107">
    <property type="entry name" value="NADPH-DEPENDENT ALDEHYDE REDUCTASE-LIKE PROTEIN, CHLOROPLASTIC-RELATED"/>
    <property type="match status" value="1"/>
</dbReference>
<dbReference type="PRINTS" id="PR00080">
    <property type="entry name" value="SDRFAMILY"/>
</dbReference>
<dbReference type="Pfam" id="PF13561">
    <property type="entry name" value="adh_short_C2"/>
    <property type="match status" value="1"/>
</dbReference>
<dbReference type="FunFam" id="3.40.50.720:FF:000374">
    <property type="entry name" value="3-oxoacyl-(Acyl-carrier-protein) reductase"/>
    <property type="match status" value="1"/>
</dbReference>
<keyword evidence="3" id="KW-0560">Oxidoreductase</keyword>
<dbReference type="CDD" id="cd05233">
    <property type="entry name" value="SDR_c"/>
    <property type="match status" value="1"/>
</dbReference>
<dbReference type="STRING" id="254877.A0A1V6S8C7"/>
<dbReference type="Gene3D" id="3.40.50.720">
    <property type="entry name" value="NAD(P)-binding Rossmann-like Domain"/>
    <property type="match status" value="1"/>
</dbReference>
<dbReference type="SMART" id="SM00822">
    <property type="entry name" value="PKS_KR"/>
    <property type="match status" value="1"/>
</dbReference>
<evidence type="ECO:0000313" key="5">
    <source>
        <dbReference type="EMBL" id="OQE10108.1"/>
    </source>
</evidence>
<proteinExistence type="inferred from homology"/>
<dbReference type="InterPro" id="IPR020904">
    <property type="entry name" value="Sc_DH/Rdtase_CS"/>
</dbReference>
<dbReference type="SUPFAM" id="SSF51735">
    <property type="entry name" value="NAD(P)-binding Rossmann-fold domains"/>
    <property type="match status" value="1"/>
</dbReference>
<evidence type="ECO:0000256" key="1">
    <source>
        <dbReference type="ARBA" id="ARBA00006484"/>
    </source>
</evidence>
<keyword evidence="6" id="KW-1185">Reference proteome</keyword>
<evidence type="ECO:0000259" key="4">
    <source>
        <dbReference type="SMART" id="SM00822"/>
    </source>
</evidence>
<gene>
    <name evidence="5" type="ORF">PENFLA_c093G09971</name>
</gene>
<dbReference type="PANTHER" id="PTHR48107:SF7">
    <property type="entry name" value="RE15974P"/>
    <property type="match status" value="1"/>
</dbReference>
<dbReference type="PRINTS" id="PR00081">
    <property type="entry name" value="GDHRDH"/>
</dbReference>
<name>A0A1V6S8C7_9EURO</name>
<evidence type="ECO:0000313" key="6">
    <source>
        <dbReference type="Proteomes" id="UP000191342"/>
    </source>
</evidence>
<dbReference type="AlphaFoldDB" id="A0A1V6S8C7"/>
<protein>
    <recommendedName>
        <fullName evidence="4">Ketoreductase domain-containing protein</fullName>
    </recommendedName>
</protein>
<dbReference type="PROSITE" id="PS00061">
    <property type="entry name" value="ADH_SHORT"/>
    <property type="match status" value="1"/>
</dbReference>
<dbReference type="GO" id="GO:0016614">
    <property type="term" value="F:oxidoreductase activity, acting on CH-OH group of donors"/>
    <property type="evidence" value="ECO:0007669"/>
    <property type="project" value="UniProtKB-ARBA"/>
</dbReference>
<comment type="caution">
    <text evidence="5">The sequence shown here is derived from an EMBL/GenBank/DDBJ whole genome shotgun (WGS) entry which is preliminary data.</text>
</comment>
<organism evidence="5 6">
    <name type="scientific">Penicillium flavigenum</name>
    <dbReference type="NCBI Taxonomy" id="254877"/>
    <lineage>
        <taxon>Eukaryota</taxon>
        <taxon>Fungi</taxon>
        <taxon>Dikarya</taxon>
        <taxon>Ascomycota</taxon>
        <taxon>Pezizomycotina</taxon>
        <taxon>Eurotiomycetes</taxon>
        <taxon>Eurotiomycetidae</taxon>
        <taxon>Eurotiales</taxon>
        <taxon>Aspergillaceae</taxon>
        <taxon>Penicillium</taxon>
    </lineage>
</organism>
<keyword evidence="2" id="KW-0521">NADP</keyword>
<dbReference type="Proteomes" id="UP000191342">
    <property type="component" value="Unassembled WGS sequence"/>
</dbReference>